<dbReference type="OrthoDB" id="10009520at2759"/>
<name>A0A4Y9ZUK2_9AGAM</name>
<proteinExistence type="predicted"/>
<organism evidence="3 4">
    <name type="scientific">Hericium alpestre</name>
    <dbReference type="NCBI Taxonomy" id="135208"/>
    <lineage>
        <taxon>Eukaryota</taxon>
        <taxon>Fungi</taxon>
        <taxon>Dikarya</taxon>
        <taxon>Basidiomycota</taxon>
        <taxon>Agaricomycotina</taxon>
        <taxon>Agaricomycetes</taxon>
        <taxon>Russulales</taxon>
        <taxon>Hericiaceae</taxon>
        <taxon>Hericium</taxon>
    </lineage>
</organism>
<dbReference type="STRING" id="135208.A0A4Y9ZUK2"/>
<sequence length="180" mass="20193">MSSDYEYSDNEDYYDEDAEMMSVGDEDDMDMDTFNNDIQFVSKGKAKSYEVDYEPLTQRAVEDLMKSDVDHISAIFGVDVRGLASPYHPVIAPLTCDHQTDTAALLLRYMDWNKDRLIDKYMDNASAITTAAGITPPTPKSSPGPERSTRRGIIARTTRAKKPTPPPEPAHEPFVCPICY</sequence>
<accession>A0A4Y9ZUK2</accession>
<feature type="domain" description="E3 ubiquitin-protein ligase ARIH1-like UBA-like" evidence="2">
    <location>
        <begin position="100"/>
        <end position="123"/>
    </location>
</feature>
<dbReference type="Proteomes" id="UP000298061">
    <property type="component" value="Unassembled WGS sequence"/>
</dbReference>
<dbReference type="AlphaFoldDB" id="A0A4Y9ZUK2"/>
<reference evidence="3 4" key="1">
    <citation type="submission" date="2019-02" db="EMBL/GenBank/DDBJ databases">
        <title>Genome sequencing of the rare red list fungi Hericium alpestre (H. flagellum).</title>
        <authorList>
            <person name="Buettner E."/>
            <person name="Kellner H."/>
        </authorList>
    </citation>
    <scope>NUCLEOTIDE SEQUENCE [LARGE SCALE GENOMIC DNA]</scope>
    <source>
        <strain evidence="3 4">DSM 108284</strain>
    </source>
</reference>
<feature type="non-terminal residue" evidence="3">
    <location>
        <position position="180"/>
    </location>
</feature>
<protein>
    <recommendedName>
        <fullName evidence="2">E3 ubiquitin-protein ligase ARIH1-like UBA-like domain-containing protein</fullName>
    </recommendedName>
</protein>
<evidence type="ECO:0000259" key="2">
    <source>
        <dbReference type="Pfam" id="PF21235"/>
    </source>
</evidence>
<feature type="region of interest" description="Disordered" evidence="1">
    <location>
        <begin position="130"/>
        <end position="172"/>
    </location>
</feature>
<evidence type="ECO:0000256" key="1">
    <source>
        <dbReference type="SAM" id="MobiDB-lite"/>
    </source>
</evidence>
<evidence type="ECO:0000313" key="3">
    <source>
        <dbReference type="EMBL" id="TFY77924.1"/>
    </source>
</evidence>
<gene>
    <name evidence="3" type="ORF">EWM64_g6087</name>
</gene>
<keyword evidence="4" id="KW-1185">Reference proteome</keyword>
<dbReference type="InterPro" id="IPR048962">
    <property type="entry name" value="ARIH1-like_UBL"/>
</dbReference>
<evidence type="ECO:0000313" key="4">
    <source>
        <dbReference type="Proteomes" id="UP000298061"/>
    </source>
</evidence>
<dbReference type="Pfam" id="PF21235">
    <property type="entry name" value="UBA_ARI1"/>
    <property type="match status" value="1"/>
</dbReference>
<dbReference type="EMBL" id="SFCI01000791">
    <property type="protein sequence ID" value="TFY77924.1"/>
    <property type="molecule type" value="Genomic_DNA"/>
</dbReference>
<comment type="caution">
    <text evidence="3">The sequence shown here is derived from an EMBL/GenBank/DDBJ whole genome shotgun (WGS) entry which is preliminary data.</text>
</comment>